<reference evidence="1 2" key="1">
    <citation type="journal article" date="2023" name="IMA Fungus">
        <title>Comparative genomic study of the Penicillium genus elucidates a diverse pangenome and 15 lateral gene transfer events.</title>
        <authorList>
            <person name="Petersen C."/>
            <person name="Sorensen T."/>
            <person name="Nielsen M.R."/>
            <person name="Sondergaard T.E."/>
            <person name="Sorensen J.L."/>
            <person name="Fitzpatrick D.A."/>
            <person name="Frisvad J.C."/>
            <person name="Nielsen K.L."/>
        </authorList>
    </citation>
    <scope>NUCLEOTIDE SEQUENCE [LARGE SCALE GENOMIC DNA]</scope>
    <source>
        <strain evidence="1 2">IBT 3361</strain>
    </source>
</reference>
<protein>
    <submittedName>
        <fullName evidence="1">Uncharacterized protein</fullName>
    </submittedName>
</protein>
<comment type="caution">
    <text evidence="1">The sequence shown here is derived from an EMBL/GenBank/DDBJ whole genome shotgun (WGS) entry which is preliminary data.</text>
</comment>
<gene>
    <name evidence="1" type="ORF">N7505_004642</name>
</gene>
<evidence type="ECO:0000313" key="1">
    <source>
        <dbReference type="EMBL" id="KAJ5268884.1"/>
    </source>
</evidence>
<keyword evidence="2" id="KW-1185">Reference proteome</keyword>
<feature type="non-terminal residue" evidence="1">
    <location>
        <position position="70"/>
    </location>
</feature>
<name>A0ABQ8WFT0_PENCH</name>
<evidence type="ECO:0000313" key="2">
    <source>
        <dbReference type="Proteomes" id="UP001220256"/>
    </source>
</evidence>
<sequence length="70" mass="7632">METRDSIISTSNLIPKSGTFVLLSLAVWSHGTSELLPGQQMLCCTYSLMITPKSVSGGFKHVSMEDNIKN</sequence>
<dbReference type="Proteomes" id="UP001220256">
    <property type="component" value="Unassembled WGS sequence"/>
</dbReference>
<accession>A0ABQ8WFT0</accession>
<organism evidence="1 2">
    <name type="scientific">Penicillium chrysogenum</name>
    <name type="common">Penicillium notatum</name>
    <dbReference type="NCBI Taxonomy" id="5076"/>
    <lineage>
        <taxon>Eukaryota</taxon>
        <taxon>Fungi</taxon>
        <taxon>Dikarya</taxon>
        <taxon>Ascomycota</taxon>
        <taxon>Pezizomycotina</taxon>
        <taxon>Eurotiomycetes</taxon>
        <taxon>Eurotiomycetidae</taxon>
        <taxon>Eurotiales</taxon>
        <taxon>Aspergillaceae</taxon>
        <taxon>Penicillium</taxon>
        <taxon>Penicillium chrysogenum species complex</taxon>
    </lineage>
</organism>
<dbReference type="EMBL" id="JAPVEB010000003">
    <property type="protein sequence ID" value="KAJ5268884.1"/>
    <property type="molecule type" value="Genomic_DNA"/>
</dbReference>
<proteinExistence type="predicted"/>